<gene>
    <name evidence="1" type="ORF">METZ01_LOCUS358099</name>
</gene>
<dbReference type="EMBL" id="UINC01126639">
    <property type="protein sequence ID" value="SVD05245.1"/>
    <property type="molecule type" value="Genomic_DNA"/>
</dbReference>
<proteinExistence type="predicted"/>
<organism evidence="1">
    <name type="scientific">marine metagenome</name>
    <dbReference type="NCBI Taxonomy" id="408172"/>
    <lineage>
        <taxon>unclassified sequences</taxon>
        <taxon>metagenomes</taxon>
        <taxon>ecological metagenomes</taxon>
    </lineage>
</organism>
<protein>
    <submittedName>
        <fullName evidence="1">Uncharacterized protein</fullName>
    </submittedName>
</protein>
<dbReference type="AlphaFoldDB" id="A0A382S726"/>
<reference evidence="1" key="1">
    <citation type="submission" date="2018-05" db="EMBL/GenBank/DDBJ databases">
        <authorList>
            <person name="Lanie J.A."/>
            <person name="Ng W.-L."/>
            <person name="Kazmierczak K.M."/>
            <person name="Andrzejewski T.M."/>
            <person name="Davidsen T.M."/>
            <person name="Wayne K.J."/>
            <person name="Tettelin H."/>
            <person name="Glass J.I."/>
            <person name="Rusch D."/>
            <person name="Podicherti R."/>
            <person name="Tsui H.-C.T."/>
            <person name="Winkler M.E."/>
        </authorList>
    </citation>
    <scope>NUCLEOTIDE SEQUENCE</scope>
</reference>
<evidence type="ECO:0000313" key="1">
    <source>
        <dbReference type="EMBL" id="SVD05245.1"/>
    </source>
</evidence>
<accession>A0A382S726</accession>
<sequence length="35" mass="3967">MLFNPLKMIKIFFKWCGAMVRGLGGKRRSAGNLPK</sequence>
<name>A0A382S726_9ZZZZ</name>